<gene>
    <name evidence="4" type="ORF">GGQ83_002006</name>
</gene>
<keyword evidence="5" id="KW-1185">Reference proteome</keyword>
<sequence length="335" mass="35891">MPKRPRPGPPANRLVVAVAYDGLCTFEFGCAVEVFGLPRPEMGEGWYRFAVAAAEPGPLRAAGGVRVLVDGGAELIGQAGTIIIPGWRGPAEPVPEGLCAALRAAHAKGARILSLCSGVFVLAAAGLLEGRRATTHWRYFDALAARNPGLRVVPDVLYVDEGDVLTAAGSAAGLDLCLHLIRRDFGPAAANSVAERLVVPAHRDGDRAQRLRRPVPRERAGGSRLAATLDRVRATLAEAWPIARLAEEAATSPRGLHRRFQEAVGLPPGEWLLAERVARARDLLETTTLPVEEVARLVGFSDVQVLRRHLRRQTGLSPTAYRARLRRDADPATAA</sequence>
<dbReference type="Pfam" id="PF01965">
    <property type="entry name" value="DJ-1_PfpI"/>
    <property type="match status" value="1"/>
</dbReference>
<dbReference type="Proteomes" id="UP000553193">
    <property type="component" value="Unassembled WGS sequence"/>
</dbReference>
<dbReference type="InterPro" id="IPR018060">
    <property type="entry name" value="HTH_AraC"/>
</dbReference>
<dbReference type="InterPro" id="IPR002818">
    <property type="entry name" value="DJ-1/PfpI"/>
</dbReference>
<keyword evidence="2" id="KW-0804">Transcription</keyword>
<dbReference type="CDD" id="cd03137">
    <property type="entry name" value="GATase1_AraC_1"/>
    <property type="match status" value="1"/>
</dbReference>
<dbReference type="NCBIfam" id="NF006902">
    <property type="entry name" value="PRK09393.1"/>
    <property type="match status" value="1"/>
</dbReference>
<evidence type="ECO:0000256" key="2">
    <source>
        <dbReference type="ARBA" id="ARBA00023163"/>
    </source>
</evidence>
<dbReference type="SMART" id="SM00342">
    <property type="entry name" value="HTH_ARAC"/>
    <property type="match status" value="1"/>
</dbReference>
<dbReference type="GO" id="GO:0043565">
    <property type="term" value="F:sequence-specific DNA binding"/>
    <property type="evidence" value="ECO:0007669"/>
    <property type="project" value="InterPro"/>
</dbReference>
<evidence type="ECO:0000259" key="3">
    <source>
        <dbReference type="PROSITE" id="PS01124"/>
    </source>
</evidence>
<protein>
    <submittedName>
        <fullName evidence="4">AraC family transcriptional activator FtrA</fullName>
    </submittedName>
</protein>
<dbReference type="SUPFAM" id="SSF46689">
    <property type="entry name" value="Homeodomain-like"/>
    <property type="match status" value="2"/>
</dbReference>
<dbReference type="SUPFAM" id="SSF52317">
    <property type="entry name" value="Class I glutamine amidotransferase-like"/>
    <property type="match status" value="1"/>
</dbReference>
<comment type="caution">
    <text evidence="4">The sequence shown here is derived from an EMBL/GenBank/DDBJ whole genome shotgun (WGS) entry which is preliminary data.</text>
</comment>
<evidence type="ECO:0000313" key="5">
    <source>
        <dbReference type="Proteomes" id="UP000553193"/>
    </source>
</evidence>
<dbReference type="PANTHER" id="PTHR43130:SF3">
    <property type="entry name" value="HTH-TYPE TRANSCRIPTIONAL REGULATOR RV1931C"/>
    <property type="match status" value="1"/>
</dbReference>
<keyword evidence="1" id="KW-0805">Transcription regulation</keyword>
<proteinExistence type="predicted"/>
<dbReference type="AlphaFoldDB" id="A0A840AAL4"/>
<dbReference type="InterPro" id="IPR009057">
    <property type="entry name" value="Homeodomain-like_sf"/>
</dbReference>
<dbReference type="Gene3D" id="1.10.10.60">
    <property type="entry name" value="Homeodomain-like"/>
    <property type="match status" value="1"/>
</dbReference>
<evidence type="ECO:0000256" key="1">
    <source>
        <dbReference type="ARBA" id="ARBA00023015"/>
    </source>
</evidence>
<evidence type="ECO:0000313" key="4">
    <source>
        <dbReference type="EMBL" id="MBB3898569.1"/>
    </source>
</evidence>
<dbReference type="Gene3D" id="3.40.50.880">
    <property type="match status" value="1"/>
</dbReference>
<dbReference type="GO" id="GO:0003700">
    <property type="term" value="F:DNA-binding transcription factor activity"/>
    <property type="evidence" value="ECO:0007669"/>
    <property type="project" value="InterPro"/>
</dbReference>
<dbReference type="Pfam" id="PF12833">
    <property type="entry name" value="HTH_18"/>
    <property type="match status" value="1"/>
</dbReference>
<dbReference type="InterPro" id="IPR029062">
    <property type="entry name" value="Class_I_gatase-like"/>
</dbReference>
<feature type="domain" description="HTH araC/xylS-type" evidence="3">
    <location>
        <begin position="226"/>
        <end position="324"/>
    </location>
</feature>
<name>A0A840AAL4_9PROT</name>
<dbReference type="EMBL" id="JACIDJ010000002">
    <property type="protein sequence ID" value="MBB3898569.1"/>
    <property type="molecule type" value="Genomic_DNA"/>
</dbReference>
<dbReference type="PROSITE" id="PS01124">
    <property type="entry name" value="HTH_ARAC_FAMILY_2"/>
    <property type="match status" value="1"/>
</dbReference>
<dbReference type="InterPro" id="IPR052158">
    <property type="entry name" value="INH-QAR"/>
</dbReference>
<dbReference type="PANTHER" id="PTHR43130">
    <property type="entry name" value="ARAC-FAMILY TRANSCRIPTIONAL REGULATOR"/>
    <property type="match status" value="1"/>
</dbReference>
<dbReference type="RefSeq" id="WP_311727787.1">
    <property type="nucleotide sequence ID" value="NZ_JACIDJ010000002.1"/>
</dbReference>
<accession>A0A840AAL4</accession>
<organism evidence="4 5">
    <name type="scientific">Roseococcus suduntuyensis</name>
    <dbReference type="NCBI Taxonomy" id="455361"/>
    <lineage>
        <taxon>Bacteria</taxon>
        <taxon>Pseudomonadati</taxon>
        <taxon>Pseudomonadota</taxon>
        <taxon>Alphaproteobacteria</taxon>
        <taxon>Acetobacterales</taxon>
        <taxon>Roseomonadaceae</taxon>
        <taxon>Roseococcus</taxon>
    </lineage>
</organism>
<reference evidence="4 5" key="1">
    <citation type="submission" date="2020-08" db="EMBL/GenBank/DDBJ databases">
        <title>Genomic Encyclopedia of Type Strains, Phase IV (KMG-IV): sequencing the most valuable type-strain genomes for metagenomic binning, comparative biology and taxonomic classification.</title>
        <authorList>
            <person name="Goeker M."/>
        </authorList>
    </citation>
    <scope>NUCLEOTIDE SEQUENCE [LARGE SCALE GENOMIC DNA]</scope>
    <source>
        <strain evidence="4 5">DSM 19979</strain>
    </source>
</reference>